<dbReference type="EMBL" id="JBBMFD010000002">
    <property type="protein sequence ID" value="MEQ2439741.1"/>
    <property type="molecule type" value="Genomic_DNA"/>
</dbReference>
<dbReference type="InterPro" id="IPR004995">
    <property type="entry name" value="Spore_Ger"/>
</dbReference>
<sequence length="494" mass="54599">MEDMQKKAHFRNKTPLFNQVCAKLQKNSDFRVRPILIGQRFQGAFVFLDGMINSGQMSELVMRSLVEYRFEADATVEDLYTYIDSGGIYCPDQKKQTEADVIINQMLTGSAALFFDGAAEAYTFEIKSTFVRSVSEPTNENITKGGKDAFVERWLINTALVRSRLHSPDIVVETVTVGRQSNTNIAVVYLQNTANPDLVQKAKDCLLGMDVDSIASLGIVEEALCGDDNSIFPQVTNTERPDSFCADINEGYIGIIIDGFPFALLVPGSLLQQMQAPEDYARHPVFASAIRVLRFLLMGVTLLLPGFYVSILSYHQEMLPSRLVQSIMKARLEVPFDELIEMLVMLVAFEVLIEAGLRMPKNIGQAVSIVGALIVGEAAVSAKLISPAVVIVVAITAIASFTLPSQDLSNAVRVWRFVLLLFSGVLGLVGLVLGAILLTLRICSLEVLGVPYMAPIIGGHTKTKDSYFRRPFLQDQKRPEFLGNQNKTRRRTKG</sequence>
<comment type="similarity">
    <text evidence="1">Belongs to the GerABKA family.</text>
</comment>
<organism evidence="4 5">
    <name type="scientific">Solibaculum intestinale</name>
    <dbReference type="NCBI Taxonomy" id="3133165"/>
    <lineage>
        <taxon>Bacteria</taxon>
        <taxon>Bacillati</taxon>
        <taxon>Bacillota</taxon>
        <taxon>Clostridia</taxon>
        <taxon>Eubacteriales</taxon>
        <taxon>Oscillospiraceae</taxon>
        <taxon>Solibaculum</taxon>
    </lineage>
</organism>
<dbReference type="PANTHER" id="PTHR22550">
    <property type="entry name" value="SPORE GERMINATION PROTEIN"/>
    <property type="match status" value="1"/>
</dbReference>
<keyword evidence="3" id="KW-0812">Transmembrane</keyword>
<evidence type="ECO:0000313" key="4">
    <source>
        <dbReference type="EMBL" id="MEQ2439741.1"/>
    </source>
</evidence>
<dbReference type="Proteomes" id="UP001489509">
    <property type="component" value="Unassembled WGS sequence"/>
</dbReference>
<dbReference type="PANTHER" id="PTHR22550:SF5">
    <property type="entry name" value="LEUCINE ZIPPER PROTEIN 4"/>
    <property type="match status" value="1"/>
</dbReference>
<feature type="transmembrane region" description="Helical" evidence="3">
    <location>
        <begin position="251"/>
        <end position="271"/>
    </location>
</feature>
<evidence type="ECO:0000256" key="3">
    <source>
        <dbReference type="SAM" id="Phobius"/>
    </source>
</evidence>
<dbReference type="Pfam" id="PF03323">
    <property type="entry name" value="GerA"/>
    <property type="match status" value="1"/>
</dbReference>
<comment type="caution">
    <text evidence="4">The sequence shown here is derived from an EMBL/GenBank/DDBJ whole genome shotgun (WGS) entry which is preliminary data.</text>
</comment>
<evidence type="ECO:0000256" key="2">
    <source>
        <dbReference type="ARBA" id="ARBA00023136"/>
    </source>
</evidence>
<dbReference type="InterPro" id="IPR050768">
    <property type="entry name" value="UPF0353/GerABKA_families"/>
</dbReference>
<dbReference type="RefSeq" id="WP_349218003.1">
    <property type="nucleotide sequence ID" value="NZ_JBBMFD010000002.1"/>
</dbReference>
<name>A0ABV1DXG7_9FIRM</name>
<evidence type="ECO:0000313" key="5">
    <source>
        <dbReference type="Proteomes" id="UP001489509"/>
    </source>
</evidence>
<feature type="transmembrane region" description="Helical" evidence="3">
    <location>
        <begin position="369"/>
        <end position="402"/>
    </location>
</feature>
<feature type="transmembrane region" description="Helical" evidence="3">
    <location>
        <begin position="292"/>
        <end position="314"/>
    </location>
</feature>
<proteinExistence type="inferred from homology"/>
<evidence type="ECO:0000256" key="1">
    <source>
        <dbReference type="ARBA" id="ARBA00005278"/>
    </source>
</evidence>
<reference evidence="4 5" key="1">
    <citation type="submission" date="2024-03" db="EMBL/GenBank/DDBJ databases">
        <title>Human intestinal bacterial collection.</title>
        <authorList>
            <person name="Pauvert C."/>
            <person name="Hitch T.C.A."/>
            <person name="Clavel T."/>
        </authorList>
    </citation>
    <scope>NUCLEOTIDE SEQUENCE [LARGE SCALE GENOMIC DNA]</scope>
    <source>
        <strain evidence="4 5">CLA-JM-H44</strain>
    </source>
</reference>
<protein>
    <submittedName>
        <fullName evidence="4">Spore germination protein</fullName>
    </submittedName>
</protein>
<keyword evidence="2 3" id="KW-0472">Membrane</keyword>
<accession>A0ABV1DXG7</accession>
<feature type="transmembrane region" description="Helical" evidence="3">
    <location>
        <begin position="414"/>
        <end position="438"/>
    </location>
</feature>
<keyword evidence="3" id="KW-1133">Transmembrane helix</keyword>
<keyword evidence="5" id="KW-1185">Reference proteome</keyword>
<gene>
    <name evidence="4" type="ORF">WMO26_02750</name>
</gene>
<dbReference type="PIRSF" id="PIRSF005690">
    <property type="entry name" value="GerBA"/>
    <property type="match status" value="1"/>
</dbReference>